<evidence type="ECO:0000256" key="1">
    <source>
        <dbReference type="SAM" id="MobiDB-lite"/>
    </source>
</evidence>
<proteinExistence type="predicted"/>
<gene>
    <name evidence="2" type="ORF">IWX90DRAFT_221177</name>
</gene>
<feature type="compositionally biased region" description="Basic and acidic residues" evidence="1">
    <location>
        <begin position="181"/>
        <end position="190"/>
    </location>
</feature>
<evidence type="ECO:0000313" key="2">
    <source>
        <dbReference type="EMBL" id="KAK8166714.1"/>
    </source>
</evidence>
<comment type="caution">
    <text evidence="2">The sequence shown here is derived from an EMBL/GenBank/DDBJ whole genome shotgun (WGS) entry which is preliminary data.</text>
</comment>
<accession>A0ABR1XTT4</accession>
<keyword evidence="3" id="KW-1185">Reference proteome</keyword>
<organism evidence="2 3">
    <name type="scientific">Phyllosticta citrichinensis</name>
    <dbReference type="NCBI Taxonomy" id="1130410"/>
    <lineage>
        <taxon>Eukaryota</taxon>
        <taxon>Fungi</taxon>
        <taxon>Dikarya</taxon>
        <taxon>Ascomycota</taxon>
        <taxon>Pezizomycotina</taxon>
        <taxon>Dothideomycetes</taxon>
        <taxon>Dothideomycetes incertae sedis</taxon>
        <taxon>Botryosphaeriales</taxon>
        <taxon>Phyllostictaceae</taxon>
        <taxon>Phyllosticta</taxon>
    </lineage>
</organism>
<feature type="region of interest" description="Disordered" evidence="1">
    <location>
        <begin position="181"/>
        <end position="205"/>
    </location>
</feature>
<protein>
    <submittedName>
        <fullName evidence="2">Uncharacterized protein</fullName>
    </submittedName>
</protein>
<sequence length="262" mass="28333">MDIVVQSCVNGHGRRREVNVNGGGQEGQSEGSPTVGQAVQAPGPHPQQGMSATAAGSEELAGTTITIITQSSRWREQGEVREALGRTTRTAWATRLECATDSDRRHGTARQTSHRAACFLLSRLVEAVVVGGERDGDGLGATLALEDRGGVECRYSTDRGAESGEGVEWSTWSLLAEPPIDERRAPDTDTRTQQVNRCNDTSRGKDPPYSCLLCLSASTGRPLEIERACRRRQLRPCMPRRPSVCLSVCQVSLHPSGRPVDE</sequence>
<evidence type="ECO:0000313" key="3">
    <source>
        <dbReference type="Proteomes" id="UP001456524"/>
    </source>
</evidence>
<name>A0ABR1XTT4_9PEZI</name>
<feature type="region of interest" description="Disordered" evidence="1">
    <location>
        <begin position="14"/>
        <end position="55"/>
    </location>
</feature>
<reference evidence="2 3" key="1">
    <citation type="journal article" date="2022" name="G3 (Bethesda)">
        <title>Enemy or ally: a genomic approach to elucidate the lifestyle of Phyllosticta citrichinaensis.</title>
        <authorList>
            <person name="Buijs V.A."/>
            <person name="Groenewald J.Z."/>
            <person name="Haridas S."/>
            <person name="LaButti K.M."/>
            <person name="Lipzen A."/>
            <person name="Martin F.M."/>
            <person name="Barry K."/>
            <person name="Grigoriev I.V."/>
            <person name="Crous P.W."/>
            <person name="Seidl M.F."/>
        </authorList>
    </citation>
    <scope>NUCLEOTIDE SEQUENCE [LARGE SCALE GENOMIC DNA]</scope>
    <source>
        <strain evidence="2 3">CBS 129764</strain>
    </source>
</reference>
<dbReference type="Proteomes" id="UP001456524">
    <property type="component" value="Unassembled WGS sequence"/>
</dbReference>
<dbReference type="EMBL" id="JBBWUH010000005">
    <property type="protein sequence ID" value="KAK8166714.1"/>
    <property type="molecule type" value="Genomic_DNA"/>
</dbReference>